<dbReference type="RefSeq" id="WP_109417871.1">
    <property type="nucleotide sequence ID" value="NZ_QEAS01000023.1"/>
</dbReference>
<dbReference type="Proteomes" id="UP000245647">
    <property type="component" value="Unassembled WGS sequence"/>
</dbReference>
<name>A0A2U2PB15_9SPHI</name>
<dbReference type="AlphaFoldDB" id="A0A2U2PB15"/>
<reference evidence="1 2" key="1">
    <citation type="submission" date="2018-04" db="EMBL/GenBank/DDBJ databases">
        <title>Pedobacter chongqingensis sp. nov., isolated from a rottenly hemp rope.</title>
        <authorList>
            <person name="Cai Y."/>
        </authorList>
    </citation>
    <scope>NUCLEOTIDE SEQUENCE [LARGE SCALE GENOMIC DNA]</scope>
    <source>
        <strain evidence="1 2">FJ4-8</strain>
    </source>
</reference>
<proteinExistence type="predicted"/>
<dbReference type="PROSITE" id="PS51257">
    <property type="entry name" value="PROKAR_LIPOPROTEIN"/>
    <property type="match status" value="1"/>
</dbReference>
<keyword evidence="2" id="KW-1185">Reference proteome</keyword>
<protein>
    <submittedName>
        <fullName evidence="1">Uncharacterized protein</fullName>
    </submittedName>
</protein>
<dbReference type="EMBL" id="QEAS01000023">
    <property type="protein sequence ID" value="PWG78545.1"/>
    <property type="molecule type" value="Genomic_DNA"/>
</dbReference>
<evidence type="ECO:0000313" key="1">
    <source>
        <dbReference type="EMBL" id="PWG78545.1"/>
    </source>
</evidence>
<organism evidence="1 2">
    <name type="scientific">Pararcticibacter amylolyticus</name>
    <dbReference type="NCBI Taxonomy" id="2173175"/>
    <lineage>
        <taxon>Bacteria</taxon>
        <taxon>Pseudomonadati</taxon>
        <taxon>Bacteroidota</taxon>
        <taxon>Sphingobacteriia</taxon>
        <taxon>Sphingobacteriales</taxon>
        <taxon>Sphingobacteriaceae</taxon>
        <taxon>Pararcticibacter</taxon>
    </lineage>
</organism>
<evidence type="ECO:0000313" key="2">
    <source>
        <dbReference type="Proteomes" id="UP000245647"/>
    </source>
</evidence>
<comment type="caution">
    <text evidence="1">The sequence shown here is derived from an EMBL/GenBank/DDBJ whole genome shotgun (WGS) entry which is preliminary data.</text>
</comment>
<accession>A0A2U2PB15</accession>
<dbReference type="OrthoDB" id="713675at2"/>
<sequence>MNKFSKFLFMGLALGLTVFSSCKDDDDNSPSGSHKVVFKAIGSANVDISMAVYTDGAGKNESFTSLSGSTWTSQEYIVPSSAQVVSFGANAMGPADNSTLVAEIWVDGEKKIENKSTGKILSASATYSFKK</sequence>
<gene>
    <name evidence="1" type="ORF">DDR33_21520</name>
</gene>